<keyword evidence="3" id="KW-1185">Reference proteome</keyword>
<dbReference type="PROSITE" id="PS51840">
    <property type="entry name" value="C2_NT"/>
    <property type="match status" value="1"/>
</dbReference>
<reference evidence="2" key="1">
    <citation type="submission" date="2020-05" db="EMBL/GenBank/DDBJ databases">
        <title>Phylogenomic resolution of chytrid fungi.</title>
        <authorList>
            <person name="Stajich J.E."/>
            <person name="Amses K."/>
            <person name="Simmons R."/>
            <person name="Seto K."/>
            <person name="Myers J."/>
            <person name="Bonds A."/>
            <person name="Quandt C.A."/>
            <person name="Barry K."/>
            <person name="Liu P."/>
            <person name="Grigoriev I."/>
            <person name="Longcore J.E."/>
            <person name="James T.Y."/>
        </authorList>
    </citation>
    <scope>NUCLEOTIDE SEQUENCE</scope>
    <source>
        <strain evidence="2">PLAUS21</strain>
    </source>
</reference>
<dbReference type="EMBL" id="JADGKB010000009">
    <property type="protein sequence ID" value="KAJ3260772.1"/>
    <property type="molecule type" value="Genomic_DNA"/>
</dbReference>
<dbReference type="Pfam" id="PF10358">
    <property type="entry name" value="NT-C2"/>
    <property type="match status" value="1"/>
</dbReference>
<dbReference type="SUPFAM" id="SSF49562">
    <property type="entry name" value="C2 domain (Calcium/lipid-binding domain, CaLB)"/>
    <property type="match status" value="1"/>
</dbReference>
<dbReference type="Proteomes" id="UP001210925">
    <property type="component" value="Unassembled WGS sequence"/>
</dbReference>
<evidence type="ECO:0000313" key="2">
    <source>
        <dbReference type="EMBL" id="KAJ3260772.1"/>
    </source>
</evidence>
<comment type="caution">
    <text evidence="2">The sequence shown here is derived from an EMBL/GenBank/DDBJ whole genome shotgun (WGS) entry which is preliminary data.</text>
</comment>
<sequence>MEMFVSKNRRVQFECKLTIHELINLPYVSGQYFVKWKLSNSTTKGSTTRATVKDNKVVWDAEFTFHVNVFVEKSRMLSPCDLICTVKQEIYGGSSTDRLGNVNISLSSVVGTSDPLMERYLLNDAKSNSLLLITTQMKQISGTTDYEM</sequence>
<feature type="domain" description="C2 NT-type" evidence="1">
    <location>
        <begin position="3"/>
        <end position="139"/>
    </location>
</feature>
<organism evidence="2 3">
    <name type="scientific">Boothiomyces macroporosus</name>
    <dbReference type="NCBI Taxonomy" id="261099"/>
    <lineage>
        <taxon>Eukaryota</taxon>
        <taxon>Fungi</taxon>
        <taxon>Fungi incertae sedis</taxon>
        <taxon>Chytridiomycota</taxon>
        <taxon>Chytridiomycota incertae sedis</taxon>
        <taxon>Chytridiomycetes</taxon>
        <taxon>Rhizophydiales</taxon>
        <taxon>Terramycetaceae</taxon>
        <taxon>Boothiomyces</taxon>
    </lineage>
</organism>
<gene>
    <name evidence="2" type="ORF">HK103_007335</name>
</gene>
<evidence type="ECO:0000313" key="3">
    <source>
        <dbReference type="Proteomes" id="UP001210925"/>
    </source>
</evidence>
<dbReference type="Gene3D" id="2.60.40.150">
    <property type="entry name" value="C2 domain"/>
    <property type="match status" value="1"/>
</dbReference>
<dbReference type="PANTHER" id="PTHR21456">
    <property type="entry name" value="FAMILY WITH SEQUENCE SIMILARITY 102"/>
    <property type="match status" value="1"/>
</dbReference>
<proteinExistence type="predicted"/>
<dbReference type="PANTHER" id="PTHR21456:SF1">
    <property type="entry name" value="C2 NT-TYPE DOMAIN-CONTAINING PROTEIN"/>
    <property type="match status" value="1"/>
</dbReference>
<dbReference type="AlphaFoldDB" id="A0AAD5UP77"/>
<dbReference type="InterPro" id="IPR019448">
    <property type="entry name" value="NT-C2"/>
</dbReference>
<evidence type="ECO:0000259" key="1">
    <source>
        <dbReference type="PROSITE" id="PS51840"/>
    </source>
</evidence>
<dbReference type="InterPro" id="IPR035892">
    <property type="entry name" value="C2_domain_sf"/>
</dbReference>
<dbReference type="InterPro" id="IPR039931">
    <property type="entry name" value="EEIG1/2-like"/>
</dbReference>
<accession>A0AAD5UP77</accession>
<protein>
    <recommendedName>
        <fullName evidence="1">C2 NT-type domain-containing protein</fullName>
    </recommendedName>
</protein>
<name>A0AAD5UP77_9FUNG</name>